<dbReference type="EMBL" id="JAVYJV010000016">
    <property type="protein sequence ID" value="KAK4350037.1"/>
    <property type="molecule type" value="Genomic_DNA"/>
</dbReference>
<accession>A0AAE1RFS1</accession>
<organism evidence="2 3">
    <name type="scientific">Anisodus tanguticus</name>
    <dbReference type="NCBI Taxonomy" id="243964"/>
    <lineage>
        <taxon>Eukaryota</taxon>
        <taxon>Viridiplantae</taxon>
        <taxon>Streptophyta</taxon>
        <taxon>Embryophyta</taxon>
        <taxon>Tracheophyta</taxon>
        <taxon>Spermatophyta</taxon>
        <taxon>Magnoliopsida</taxon>
        <taxon>eudicotyledons</taxon>
        <taxon>Gunneridae</taxon>
        <taxon>Pentapetalae</taxon>
        <taxon>asterids</taxon>
        <taxon>lamiids</taxon>
        <taxon>Solanales</taxon>
        <taxon>Solanaceae</taxon>
        <taxon>Solanoideae</taxon>
        <taxon>Hyoscyameae</taxon>
        <taxon>Anisodus</taxon>
    </lineage>
</organism>
<sequence length="126" mass="13905">MERDASRLCGPKKRIQSDSSPILSGAQALKDIIRPNFNLPAKSQSLLPSSGEGSTLPHCENLRHEFKFNCAPPNAISDLTWKIKIIKGAFSPDEPEQPRNHRQTAINGEQQPANNRHTPTGKGVDR</sequence>
<dbReference type="AlphaFoldDB" id="A0AAE1RFS1"/>
<proteinExistence type="predicted"/>
<feature type="region of interest" description="Disordered" evidence="1">
    <location>
        <begin position="90"/>
        <end position="126"/>
    </location>
</feature>
<dbReference type="Proteomes" id="UP001291623">
    <property type="component" value="Unassembled WGS sequence"/>
</dbReference>
<name>A0AAE1RFS1_9SOLA</name>
<comment type="caution">
    <text evidence="2">The sequence shown here is derived from an EMBL/GenBank/DDBJ whole genome shotgun (WGS) entry which is preliminary data.</text>
</comment>
<reference evidence="2" key="1">
    <citation type="submission" date="2023-12" db="EMBL/GenBank/DDBJ databases">
        <title>Genome assembly of Anisodus tanguticus.</title>
        <authorList>
            <person name="Wang Y.-J."/>
        </authorList>
    </citation>
    <scope>NUCLEOTIDE SEQUENCE</scope>
    <source>
        <strain evidence="2">KB-2021</strain>
        <tissue evidence="2">Leaf</tissue>
    </source>
</reference>
<evidence type="ECO:0000313" key="2">
    <source>
        <dbReference type="EMBL" id="KAK4350037.1"/>
    </source>
</evidence>
<keyword evidence="3" id="KW-1185">Reference proteome</keyword>
<feature type="region of interest" description="Disordered" evidence="1">
    <location>
        <begin position="1"/>
        <end position="20"/>
    </location>
</feature>
<protein>
    <submittedName>
        <fullName evidence="2">Uncharacterized protein</fullName>
    </submittedName>
</protein>
<gene>
    <name evidence="2" type="ORF">RND71_029350</name>
</gene>
<evidence type="ECO:0000313" key="3">
    <source>
        <dbReference type="Proteomes" id="UP001291623"/>
    </source>
</evidence>
<feature type="compositionally biased region" description="Polar residues" evidence="1">
    <location>
        <begin position="103"/>
        <end position="118"/>
    </location>
</feature>
<evidence type="ECO:0000256" key="1">
    <source>
        <dbReference type="SAM" id="MobiDB-lite"/>
    </source>
</evidence>